<dbReference type="AlphaFoldDB" id="S4XUF4"/>
<dbReference type="HOGENOM" id="CLU_3410209_0_0_7"/>
<dbReference type="Proteomes" id="UP000014803">
    <property type="component" value="Chromosome"/>
</dbReference>
<proteinExistence type="predicted"/>
<gene>
    <name evidence="1" type="ORF">SCE1572_06835</name>
</gene>
<accession>S4XUF4</accession>
<evidence type="ECO:0000313" key="1">
    <source>
        <dbReference type="EMBL" id="AGP34238.1"/>
    </source>
</evidence>
<evidence type="ECO:0000313" key="2">
    <source>
        <dbReference type="Proteomes" id="UP000014803"/>
    </source>
</evidence>
<name>S4XUF4_SORCE</name>
<organism evidence="1 2">
    <name type="scientific">Sorangium cellulosum So0157-2</name>
    <dbReference type="NCBI Taxonomy" id="1254432"/>
    <lineage>
        <taxon>Bacteria</taxon>
        <taxon>Pseudomonadati</taxon>
        <taxon>Myxococcota</taxon>
        <taxon>Polyangia</taxon>
        <taxon>Polyangiales</taxon>
        <taxon>Polyangiaceae</taxon>
        <taxon>Sorangium</taxon>
    </lineage>
</organism>
<reference evidence="1 2" key="1">
    <citation type="journal article" date="2013" name="Sci. Rep.">
        <title>Extraordinary expansion of a Sorangium cellulosum genome from an alkaline milieu.</title>
        <authorList>
            <person name="Han K."/>
            <person name="Li Z.F."/>
            <person name="Peng R."/>
            <person name="Zhu L.P."/>
            <person name="Zhou T."/>
            <person name="Wang L.G."/>
            <person name="Li S.G."/>
            <person name="Zhang X.B."/>
            <person name="Hu W."/>
            <person name="Wu Z.H."/>
            <person name="Qin N."/>
            <person name="Li Y.Z."/>
        </authorList>
    </citation>
    <scope>NUCLEOTIDE SEQUENCE [LARGE SCALE GENOMIC DNA]</scope>
    <source>
        <strain evidence="1 2">So0157-2</strain>
    </source>
</reference>
<dbReference type="KEGG" id="scu:SCE1572_06835"/>
<protein>
    <submittedName>
        <fullName evidence="1">Uncharacterized protein</fullName>
    </submittedName>
</protein>
<dbReference type="EMBL" id="CP003969">
    <property type="protein sequence ID" value="AGP34238.1"/>
    <property type="molecule type" value="Genomic_DNA"/>
</dbReference>
<sequence>MVIARQERGSRAALSGALSRPVYSGLGGP</sequence>